<sequence length="370" mass="41234">MDSRKGKSKVQMDAEATIKDTAAGKGVTHQERKSKKRVAATKKKADEPIVRKMMDSTVKVTRRPAPEYKLTSPVFEEDRSEFNGMWMQTWGDLIKSMDEKTTIRSVRYADVDSPGVPAGLTGTLQFFEVKISEISGLKWPLQVYGFVAARDLLDYKRNMIFERERDNCQIITEEFPYLTLTGPARAVVLVDPVYFEVDLRVKGTGQSEDQELIFIASSFRNIHPLDSSIFKCVYTSNISTLELTFGHIIRSVEASVSMKVINGSWPDGFRGSFVARTASINDMPIGLVYIGDNFKLPLADDGEPLADDGEVKLHRHVVCAEIKDGEHLEVSVSAFGLDGQLLEDGLYFTPQQRGKLKAVGGEQNAHLGMV</sequence>
<feature type="compositionally biased region" description="Basic and acidic residues" evidence="1">
    <location>
        <begin position="1"/>
        <end position="18"/>
    </location>
</feature>
<evidence type="ECO:0000313" key="3">
    <source>
        <dbReference type="EMBL" id="KAK1684593.1"/>
    </source>
</evidence>
<feature type="compositionally biased region" description="Basic residues" evidence="1">
    <location>
        <begin position="32"/>
        <end position="42"/>
    </location>
</feature>
<dbReference type="AlphaFoldDB" id="A0AAD8TN00"/>
<accession>A0AAD8TN00</accession>
<keyword evidence="4" id="KW-1185">Reference proteome</keyword>
<dbReference type="Proteomes" id="UP001231189">
    <property type="component" value="Unassembled WGS sequence"/>
</dbReference>
<comment type="caution">
    <text evidence="3">The sequence shown here is derived from an EMBL/GenBank/DDBJ whole genome shotgun (WGS) entry which is preliminary data.</text>
</comment>
<organism evidence="3 4">
    <name type="scientific">Lolium multiflorum</name>
    <name type="common">Italian ryegrass</name>
    <name type="synonym">Lolium perenne subsp. multiflorum</name>
    <dbReference type="NCBI Taxonomy" id="4521"/>
    <lineage>
        <taxon>Eukaryota</taxon>
        <taxon>Viridiplantae</taxon>
        <taxon>Streptophyta</taxon>
        <taxon>Embryophyta</taxon>
        <taxon>Tracheophyta</taxon>
        <taxon>Spermatophyta</taxon>
        <taxon>Magnoliopsida</taxon>
        <taxon>Liliopsida</taxon>
        <taxon>Poales</taxon>
        <taxon>Poaceae</taxon>
        <taxon>BOP clade</taxon>
        <taxon>Pooideae</taxon>
        <taxon>Poodae</taxon>
        <taxon>Poeae</taxon>
        <taxon>Poeae Chloroplast Group 2 (Poeae type)</taxon>
        <taxon>Loliodinae</taxon>
        <taxon>Loliinae</taxon>
        <taxon>Lolium</taxon>
    </lineage>
</organism>
<evidence type="ECO:0000313" key="4">
    <source>
        <dbReference type="Proteomes" id="UP001231189"/>
    </source>
</evidence>
<dbReference type="Pfam" id="PF20241">
    <property type="entry name" value="DUF6598"/>
    <property type="match status" value="1"/>
</dbReference>
<reference evidence="3" key="1">
    <citation type="submission" date="2023-07" db="EMBL/GenBank/DDBJ databases">
        <title>A chromosome-level genome assembly of Lolium multiflorum.</title>
        <authorList>
            <person name="Chen Y."/>
            <person name="Copetti D."/>
            <person name="Kolliker R."/>
            <person name="Studer B."/>
        </authorList>
    </citation>
    <scope>NUCLEOTIDE SEQUENCE</scope>
    <source>
        <strain evidence="3">02402/16</strain>
        <tissue evidence="3">Leaf</tissue>
    </source>
</reference>
<feature type="domain" description="DUF6598" evidence="2">
    <location>
        <begin position="123"/>
        <end position="353"/>
    </location>
</feature>
<evidence type="ECO:0000259" key="2">
    <source>
        <dbReference type="Pfam" id="PF20241"/>
    </source>
</evidence>
<dbReference type="InterPro" id="IPR046533">
    <property type="entry name" value="DUF6598"/>
</dbReference>
<name>A0AAD8TN00_LOLMU</name>
<protein>
    <recommendedName>
        <fullName evidence="2">DUF6598 domain-containing protein</fullName>
    </recommendedName>
</protein>
<proteinExistence type="predicted"/>
<dbReference type="EMBL" id="JAUUTY010000002">
    <property type="protein sequence ID" value="KAK1684593.1"/>
    <property type="molecule type" value="Genomic_DNA"/>
</dbReference>
<dbReference type="PANTHER" id="PTHR33065:SF110">
    <property type="entry name" value="DUF6598 DOMAIN-CONTAINING PROTEIN"/>
    <property type="match status" value="1"/>
</dbReference>
<dbReference type="PANTHER" id="PTHR33065">
    <property type="entry name" value="OS07G0486400 PROTEIN"/>
    <property type="match status" value="1"/>
</dbReference>
<evidence type="ECO:0000256" key="1">
    <source>
        <dbReference type="SAM" id="MobiDB-lite"/>
    </source>
</evidence>
<feature type="region of interest" description="Disordered" evidence="1">
    <location>
        <begin position="1"/>
        <end position="45"/>
    </location>
</feature>
<gene>
    <name evidence="3" type="ORF">QYE76_045441</name>
</gene>